<dbReference type="EMBL" id="CASHSV030000716">
    <property type="protein sequence ID" value="CAJ2673168.1"/>
    <property type="molecule type" value="Genomic_DNA"/>
</dbReference>
<name>A0ACB0LUX9_TRIPR</name>
<sequence>MVGHLKSKENEFLEKMTRNLVAPRNIISTLKDRDPGNKTSAKQICNACHRTRFSIQPFFTSLLCETLQAFQPFFSTTSPLLRDLLFFSAAQRFSLSLSVPNQPLLSWILRQPIKGVDFKIKMLKPSSTTTS</sequence>
<evidence type="ECO:0000313" key="1">
    <source>
        <dbReference type="EMBL" id="CAJ2673168.1"/>
    </source>
</evidence>
<proteinExistence type="predicted"/>
<gene>
    <name evidence="1" type="ORF">MILVUS5_LOCUS36684</name>
</gene>
<protein>
    <submittedName>
        <fullName evidence="1">Uncharacterized protein</fullName>
    </submittedName>
</protein>
<reference evidence="1" key="1">
    <citation type="submission" date="2023-10" db="EMBL/GenBank/DDBJ databases">
        <authorList>
            <person name="Rodriguez Cubillos JULIANA M."/>
            <person name="De Vega J."/>
        </authorList>
    </citation>
    <scope>NUCLEOTIDE SEQUENCE</scope>
</reference>
<dbReference type="Proteomes" id="UP001177021">
    <property type="component" value="Unassembled WGS sequence"/>
</dbReference>
<accession>A0ACB0LUX9</accession>
<keyword evidence="2" id="KW-1185">Reference proteome</keyword>
<organism evidence="1 2">
    <name type="scientific">Trifolium pratense</name>
    <name type="common">Red clover</name>
    <dbReference type="NCBI Taxonomy" id="57577"/>
    <lineage>
        <taxon>Eukaryota</taxon>
        <taxon>Viridiplantae</taxon>
        <taxon>Streptophyta</taxon>
        <taxon>Embryophyta</taxon>
        <taxon>Tracheophyta</taxon>
        <taxon>Spermatophyta</taxon>
        <taxon>Magnoliopsida</taxon>
        <taxon>eudicotyledons</taxon>
        <taxon>Gunneridae</taxon>
        <taxon>Pentapetalae</taxon>
        <taxon>rosids</taxon>
        <taxon>fabids</taxon>
        <taxon>Fabales</taxon>
        <taxon>Fabaceae</taxon>
        <taxon>Papilionoideae</taxon>
        <taxon>50 kb inversion clade</taxon>
        <taxon>NPAAA clade</taxon>
        <taxon>Hologalegina</taxon>
        <taxon>IRL clade</taxon>
        <taxon>Trifolieae</taxon>
        <taxon>Trifolium</taxon>
    </lineage>
</organism>
<evidence type="ECO:0000313" key="2">
    <source>
        <dbReference type="Proteomes" id="UP001177021"/>
    </source>
</evidence>
<comment type="caution">
    <text evidence="1">The sequence shown here is derived from an EMBL/GenBank/DDBJ whole genome shotgun (WGS) entry which is preliminary data.</text>
</comment>